<dbReference type="GO" id="GO:0006270">
    <property type="term" value="P:DNA replication initiation"/>
    <property type="evidence" value="ECO:0007669"/>
    <property type="project" value="InterPro"/>
</dbReference>
<sequence>MNNNLISQSNDITTSRFSWTALMGRSYAVIANTFFSRYNEWKKAHPWQNLREANSYDGLLSYDIPRSSLAITGEDGQENLPKVDQLKFAFNRLQKTTFLNPSLKPGDWESIPIIGGVKYDSSTDTIHVDLYPMLVDRLVELREKFTLFNPAQAMLLNKSMYSFRFFLFCCQWRKERKFEYTIEKLKAMFKLDEHVDEDGRKHKEQYKRTRQFKEKVIDPARAELRELFKQGLIDICFDYTELKKANKQGKPTVIGYNFKIICANDESTIVQPNAKKKPLLDCQKEQFNMRMHNLCRIRLHKIFEGGHDAEWANRIIIPLTRKAIEDTTVLDKAEAIVDSIEARYKLGKVRNLAGTIRSAYKRDLGINVDLRKKQSEELDLFGNQI</sequence>
<dbReference type="InterPro" id="IPR000525">
    <property type="entry name" value="Initiator_Rep_WH1"/>
</dbReference>
<accession>A0AAW4N1I2</accession>
<dbReference type="Proteomes" id="UP001196765">
    <property type="component" value="Unassembled WGS sequence"/>
</dbReference>
<proteinExistence type="inferred from homology"/>
<name>A0AAW4N1I2_9BACT</name>
<evidence type="ECO:0000313" key="3">
    <source>
        <dbReference type="EMBL" id="MBV3388999.1"/>
    </source>
</evidence>
<dbReference type="GO" id="GO:0003887">
    <property type="term" value="F:DNA-directed DNA polymerase activity"/>
    <property type="evidence" value="ECO:0007669"/>
    <property type="project" value="InterPro"/>
</dbReference>
<evidence type="ECO:0000313" key="4">
    <source>
        <dbReference type="Proteomes" id="UP001196765"/>
    </source>
</evidence>
<dbReference type="Pfam" id="PF21205">
    <property type="entry name" value="Rep3_C"/>
    <property type="match status" value="1"/>
</dbReference>
<organism evidence="3 4">
    <name type="scientific">Segatella copri</name>
    <dbReference type="NCBI Taxonomy" id="165179"/>
    <lineage>
        <taxon>Bacteria</taxon>
        <taxon>Pseudomonadati</taxon>
        <taxon>Bacteroidota</taxon>
        <taxon>Bacteroidia</taxon>
        <taxon>Bacteroidales</taxon>
        <taxon>Prevotellaceae</taxon>
        <taxon>Segatella</taxon>
    </lineage>
</organism>
<protein>
    <submittedName>
        <fullName evidence="3">Replication initiation protein</fullName>
    </submittedName>
</protein>
<evidence type="ECO:0000259" key="2">
    <source>
        <dbReference type="Pfam" id="PF01051"/>
    </source>
</evidence>
<evidence type="ECO:0000256" key="1">
    <source>
        <dbReference type="ARBA" id="ARBA00038283"/>
    </source>
</evidence>
<dbReference type="Pfam" id="PF01051">
    <property type="entry name" value="Rep3_N"/>
    <property type="match status" value="1"/>
</dbReference>
<reference evidence="3" key="1">
    <citation type="submission" date="2021-06" db="EMBL/GenBank/DDBJ databases">
        <title>Collection of gut derived symbiotic bacterial strains cultured from healthy donors.</title>
        <authorList>
            <person name="Lin H."/>
            <person name="Littmann E."/>
            <person name="Pamer E.G."/>
        </authorList>
    </citation>
    <scope>NUCLEOTIDE SEQUENCE</scope>
    <source>
        <strain evidence="3">MSK.21.74</strain>
    </source>
</reference>
<dbReference type="AlphaFoldDB" id="A0AAW4N1I2"/>
<feature type="domain" description="Initiator Rep protein WH1" evidence="2">
    <location>
        <begin position="82"/>
        <end position="170"/>
    </location>
</feature>
<gene>
    <name evidence="3" type="ORF">KSW82_14830</name>
</gene>
<dbReference type="RefSeq" id="WP_217314942.1">
    <property type="nucleotide sequence ID" value="NZ_JAHOEA010000073.1"/>
</dbReference>
<comment type="caution">
    <text evidence="3">The sequence shown here is derived from an EMBL/GenBank/DDBJ whole genome shotgun (WGS) entry which is preliminary data.</text>
</comment>
<dbReference type="EMBL" id="JAHOEI010000088">
    <property type="protein sequence ID" value="MBV3388999.1"/>
    <property type="molecule type" value="Genomic_DNA"/>
</dbReference>
<comment type="similarity">
    <text evidence="1">Belongs to the initiator RepB protein family.</text>
</comment>